<dbReference type="Ensembl" id="ENSNMLT00000049430.1">
    <property type="protein sequence ID" value="ENSNMLP00000044527.1"/>
    <property type="gene ID" value="ENSNMLG00000026957.1"/>
</dbReference>
<dbReference type="InterPro" id="IPR001090">
    <property type="entry name" value="Ephrin_rcpt_lig-bd_dom"/>
</dbReference>
<proteinExistence type="predicted"/>
<dbReference type="InterPro" id="IPR008979">
    <property type="entry name" value="Galactose-bd-like_sf"/>
</dbReference>
<feature type="domain" description="Eph LBD" evidence="7">
    <location>
        <begin position="20"/>
        <end position="201"/>
    </location>
</feature>
<keyword evidence="3" id="KW-0067">ATP-binding</keyword>
<dbReference type="Proteomes" id="UP000694523">
    <property type="component" value="Unplaced"/>
</dbReference>
<dbReference type="InterPro" id="IPR050449">
    <property type="entry name" value="Ephrin_rcpt_TKs"/>
</dbReference>
<dbReference type="GO" id="GO:0005886">
    <property type="term" value="C:plasma membrane"/>
    <property type="evidence" value="ECO:0007669"/>
    <property type="project" value="TreeGrafter"/>
</dbReference>
<dbReference type="GO" id="GO:0005005">
    <property type="term" value="F:transmembrane-ephrin receptor activity"/>
    <property type="evidence" value="ECO:0007669"/>
    <property type="project" value="TreeGrafter"/>
</dbReference>
<dbReference type="SUPFAM" id="SSF49785">
    <property type="entry name" value="Galactose-binding domain-like"/>
    <property type="match status" value="1"/>
</dbReference>
<dbReference type="PANTHER" id="PTHR46877:SF19">
    <property type="entry name" value="RECEPTOR PROTEIN-TYROSINE KINASE"/>
    <property type="match status" value="1"/>
</dbReference>
<evidence type="ECO:0000256" key="6">
    <source>
        <dbReference type="SAM" id="SignalP"/>
    </source>
</evidence>
<evidence type="ECO:0000256" key="2">
    <source>
        <dbReference type="ARBA" id="ARBA00022741"/>
    </source>
</evidence>
<comment type="subcellular location">
    <subcellularLocation>
        <location evidence="1">Membrane</location>
        <topology evidence="1">Single-pass membrane protein</topology>
    </subcellularLocation>
</comment>
<sequence length="286" mass="31685">MKLIFLTLLILSASEKESLKNLLLNTKLSTSDLHWTVYPGDDPQWDEVSVLDDEHNPVRTFEICTPNSATYHWLQTHWIPRRAGTTLYVEIRFTMMECSALNQRNCKETFTLYSLSAEQPGPAPRPPAPPSPVEPFVKVAAVAADFLLRRGNDGTRRSNLRLLRLDGLTGAGLYLAIQSQGTCMALLSIKVFYRKCPPLRAAFASFPETVPHSLVQQAQGVCVENAVTPPGEQTALPSMLCGEDGQWVGQPSSSCACRPGYEASGRSLAAEVRFRRHTRGNWVINV</sequence>
<dbReference type="PANTHER" id="PTHR46877">
    <property type="entry name" value="EPH RECEPTOR A5"/>
    <property type="match status" value="1"/>
</dbReference>
<dbReference type="GO" id="GO:0005524">
    <property type="term" value="F:ATP binding"/>
    <property type="evidence" value="ECO:0007669"/>
    <property type="project" value="UniProtKB-KW"/>
</dbReference>
<keyword evidence="5" id="KW-0675">Receptor</keyword>
<reference evidence="8" key="1">
    <citation type="submission" date="2025-08" db="UniProtKB">
        <authorList>
            <consortium name="Ensembl"/>
        </authorList>
    </citation>
    <scope>IDENTIFICATION</scope>
</reference>
<dbReference type="GO" id="GO:0007411">
    <property type="term" value="P:axon guidance"/>
    <property type="evidence" value="ECO:0007669"/>
    <property type="project" value="TreeGrafter"/>
</dbReference>
<evidence type="ECO:0000256" key="1">
    <source>
        <dbReference type="ARBA" id="ARBA00004167"/>
    </source>
</evidence>
<feature type="signal peptide" evidence="6">
    <location>
        <begin position="1"/>
        <end position="18"/>
    </location>
</feature>
<keyword evidence="4" id="KW-0472">Membrane</keyword>
<evidence type="ECO:0000313" key="9">
    <source>
        <dbReference type="Proteomes" id="UP000694523"/>
    </source>
</evidence>
<name>A0A8C6V1Z2_9GOBI</name>
<dbReference type="SMART" id="SM00615">
    <property type="entry name" value="EPH_lbd"/>
    <property type="match status" value="1"/>
</dbReference>
<evidence type="ECO:0000259" key="7">
    <source>
        <dbReference type="PROSITE" id="PS51550"/>
    </source>
</evidence>
<keyword evidence="6" id="KW-0732">Signal</keyword>
<dbReference type="PROSITE" id="PS51550">
    <property type="entry name" value="EPH_LBD"/>
    <property type="match status" value="1"/>
</dbReference>
<evidence type="ECO:0000256" key="4">
    <source>
        <dbReference type="ARBA" id="ARBA00023136"/>
    </source>
</evidence>
<evidence type="ECO:0000313" key="8">
    <source>
        <dbReference type="Ensembl" id="ENSNMLP00000044527.1"/>
    </source>
</evidence>
<keyword evidence="2" id="KW-0547">Nucleotide-binding</keyword>
<dbReference type="AlphaFoldDB" id="A0A8C6V1Z2"/>
<evidence type="ECO:0000256" key="5">
    <source>
        <dbReference type="ARBA" id="ARBA00023170"/>
    </source>
</evidence>
<dbReference type="Pfam" id="PF25599">
    <property type="entry name" value="Ephrin_CRD"/>
    <property type="match status" value="1"/>
</dbReference>
<evidence type="ECO:0000256" key="3">
    <source>
        <dbReference type="ARBA" id="ARBA00022840"/>
    </source>
</evidence>
<dbReference type="Gene3D" id="2.60.40.1770">
    <property type="entry name" value="ephrin a2 ectodomain"/>
    <property type="match status" value="1"/>
</dbReference>
<dbReference type="GO" id="GO:0030425">
    <property type="term" value="C:dendrite"/>
    <property type="evidence" value="ECO:0007669"/>
    <property type="project" value="TreeGrafter"/>
</dbReference>
<dbReference type="Gene3D" id="2.60.120.260">
    <property type="entry name" value="Galactose-binding domain-like"/>
    <property type="match status" value="1"/>
</dbReference>
<dbReference type="Pfam" id="PF01404">
    <property type="entry name" value="Ephrin_lbd"/>
    <property type="match status" value="1"/>
</dbReference>
<keyword evidence="9" id="KW-1185">Reference proteome</keyword>
<organism evidence="8 9">
    <name type="scientific">Neogobius melanostomus</name>
    <name type="common">round goby</name>
    <dbReference type="NCBI Taxonomy" id="47308"/>
    <lineage>
        <taxon>Eukaryota</taxon>
        <taxon>Metazoa</taxon>
        <taxon>Chordata</taxon>
        <taxon>Craniata</taxon>
        <taxon>Vertebrata</taxon>
        <taxon>Euteleostomi</taxon>
        <taxon>Actinopterygii</taxon>
        <taxon>Neopterygii</taxon>
        <taxon>Teleostei</taxon>
        <taxon>Neoteleostei</taxon>
        <taxon>Acanthomorphata</taxon>
        <taxon>Gobiaria</taxon>
        <taxon>Gobiiformes</taxon>
        <taxon>Gobioidei</taxon>
        <taxon>Gobiidae</taxon>
        <taxon>Benthophilinae</taxon>
        <taxon>Neogobiini</taxon>
        <taxon>Neogobius</taxon>
    </lineage>
</organism>
<accession>A0A8C6V1Z2</accession>
<feature type="chain" id="PRO_5034176158" description="Eph LBD domain-containing protein" evidence="6">
    <location>
        <begin position="19"/>
        <end position="286"/>
    </location>
</feature>
<reference evidence="8" key="2">
    <citation type="submission" date="2025-09" db="UniProtKB">
        <authorList>
            <consortium name="Ensembl"/>
        </authorList>
    </citation>
    <scope>IDENTIFICATION</scope>
</reference>
<protein>
    <recommendedName>
        <fullName evidence="7">Eph LBD domain-containing protein</fullName>
    </recommendedName>
</protein>